<comment type="subcellular location">
    <subcellularLocation>
        <location evidence="1">Cell membrane</location>
        <topology evidence="1">Lipid-anchor</topology>
        <topology evidence="1">GPI-anchor</topology>
    </subcellularLocation>
</comment>
<evidence type="ECO:0000256" key="5">
    <source>
        <dbReference type="ARBA" id="ARBA00023136"/>
    </source>
</evidence>
<feature type="signal peptide" evidence="8">
    <location>
        <begin position="1"/>
        <end position="25"/>
    </location>
</feature>
<dbReference type="EMBL" id="LCZI01000213">
    <property type="protein sequence ID" value="KKZ67705.1"/>
    <property type="molecule type" value="Genomic_DNA"/>
</dbReference>
<feature type="domain" description="Copper acquisition factor BIM1-like" evidence="9">
    <location>
        <begin position="25"/>
        <end position="202"/>
    </location>
</feature>
<evidence type="ECO:0000259" key="9">
    <source>
        <dbReference type="Pfam" id="PF20238"/>
    </source>
</evidence>
<keyword evidence="4 8" id="KW-0732">Signal</keyword>
<reference evidence="11" key="1">
    <citation type="journal article" date="2015" name="PLoS Genet.">
        <title>The dynamic genome and transcriptome of the human fungal pathogen Blastomyces and close relative Emmonsia.</title>
        <authorList>
            <person name="Munoz J.F."/>
            <person name="Gauthier G.M."/>
            <person name="Desjardins C.A."/>
            <person name="Gallo J.E."/>
            <person name="Holder J."/>
            <person name="Sullivan T.D."/>
            <person name="Marty A.J."/>
            <person name="Carmen J.C."/>
            <person name="Chen Z."/>
            <person name="Ding L."/>
            <person name="Gujja S."/>
            <person name="Magrini V."/>
            <person name="Misas E."/>
            <person name="Mitreva M."/>
            <person name="Priest M."/>
            <person name="Saif S."/>
            <person name="Whiston E.A."/>
            <person name="Young S."/>
            <person name="Zeng Q."/>
            <person name="Goldman W.E."/>
            <person name="Mardis E.R."/>
            <person name="Taylor J.W."/>
            <person name="McEwen J.G."/>
            <person name="Clay O.K."/>
            <person name="Klein B.S."/>
            <person name="Cuomo C.A."/>
        </authorList>
    </citation>
    <scope>NUCLEOTIDE SEQUENCE [LARGE SCALE GENOMIC DNA]</scope>
    <source>
        <strain evidence="11">UAMH 3008</strain>
    </source>
</reference>
<evidence type="ECO:0000256" key="6">
    <source>
        <dbReference type="ARBA" id="ARBA00023180"/>
    </source>
</evidence>
<evidence type="ECO:0000256" key="1">
    <source>
        <dbReference type="ARBA" id="ARBA00004609"/>
    </source>
</evidence>
<dbReference type="InterPro" id="IPR046530">
    <property type="entry name" value="BIM1-like_dom"/>
</dbReference>
<sequence length="244" mass="26719">MRQHQSLKPWWAILLITLFASSVTAHTVIVYPGWRGNNLHTTGNITETQGLAIARGENETELLYPAGMQWAYPCGGMPVSQNRTKWPIGGGAVSFQPGWFPGHQTAFLYINMGYGTIPPNMSHPMIAPFQIVSPTNQEYPGTFCIPQVPLPQNAEPKIGDNATIQVVEIAQHGAALYNCVDITFAEPEDVREVTKDNCFNSTHLTARYIFAMDIESGASSTISSSRMSFALVPLLLAGSFSLLF</sequence>
<evidence type="ECO:0000256" key="3">
    <source>
        <dbReference type="ARBA" id="ARBA00022622"/>
    </source>
</evidence>
<dbReference type="VEuPathDB" id="FungiDB:EMCG_01070"/>
<keyword evidence="5" id="KW-0472">Membrane</keyword>
<accession>A0A0G2IBP1</accession>
<comment type="caution">
    <text evidence="10">The sequence shown here is derived from an EMBL/GenBank/DDBJ whole genome shotgun (WGS) entry which is preliminary data.</text>
</comment>
<gene>
    <name evidence="10" type="ORF">EMCG_01070</name>
</gene>
<dbReference type="GO" id="GO:0005886">
    <property type="term" value="C:plasma membrane"/>
    <property type="evidence" value="ECO:0007669"/>
    <property type="project" value="UniProtKB-SubCell"/>
</dbReference>
<organism evidence="10 11">
    <name type="scientific">[Emmonsia] crescens</name>
    <dbReference type="NCBI Taxonomy" id="73230"/>
    <lineage>
        <taxon>Eukaryota</taxon>
        <taxon>Fungi</taxon>
        <taxon>Dikarya</taxon>
        <taxon>Ascomycota</taxon>
        <taxon>Pezizomycotina</taxon>
        <taxon>Eurotiomycetes</taxon>
        <taxon>Eurotiomycetidae</taxon>
        <taxon>Onygenales</taxon>
        <taxon>Ajellomycetaceae</taxon>
        <taxon>Emergomyces</taxon>
    </lineage>
</organism>
<dbReference type="PANTHER" id="PTHR34992:SF10">
    <property type="entry name" value="COPPER ACQUISITION FACTOR BIM1-LIKE DOMAIN-CONTAINING PROTEIN"/>
    <property type="match status" value="1"/>
</dbReference>
<keyword evidence="3" id="KW-0336">GPI-anchor</keyword>
<dbReference type="CDD" id="cd21176">
    <property type="entry name" value="LPMO_auxiliary-like"/>
    <property type="match status" value="1"/>
</dbReference>
<evidence type="ECO:0000256" key="8">
    <source>
        <dbReference type="SAM" id="SignalP"/>
    </source>
</evidence>
<evidence type="ECO:0000313" key="10">
    <source>
        <dbReference type="EMBL" id="KKZ67705.1"/>
    </source>
</evidence>
<evidence type="ECO:0000313" key="11">
    <source>
        <dbReference type="Proteomes" id="UP000034164"/>
    </source>
</evidence>
<evidence type="ECO:0000256" key="2">
    <source>
        <dbReference type="ARBA" id="ARBA00022475"/>
    </source>
</evidence>
<dbReference type="OrthoDB" id="5329488at2759"/>
<dbReference type="GO" id="GO:0098552">
    <property type="term" value="C:side of membrane"/>
    <property type="evidence" value="ECO:0007669"/>
    <property type="project" value="UniProtKB-KW"/>
</dbReference>
<evidence type="ECO:0000256" key="4">
    <source>
        <dbReference type="ARBA" id="ARBA00022729"/>
    </source>
</evidence>
<dbReference type="AlphaFoldDB" id="A0A0G2IBP1"/>
<dbReference type="PANTHER" id="PTHR34992">
    <property type="entry name" value="HYPHAL ANASTAMOSIS-7 PROTEIN"/>
    <property type="match status" value="1"/>
</dbReference>
<protein>
    <recommendedName>
        <fullName evidence="9">Copper acquisition factor BIM1-like domain-containing protein</fullName>
    </recommendedName>
</protein>
<keyword evidence="6" id="KW-0325">Glycoprotein</keyword>
<keyword evidence="2" id="KW-1003">Cell membrane</keyword>
<dbReference type="Pfam" id="PF20238">
    <property type="entry name" value="BIM1-like_dom"/>
    <property type="match status" value="1"/>
</dbReference>
<proteinExistence type="predicted"/>
<keyword evidence="7" id="KW-0449">Lipoprotein</keyword>
<dbReference type="InterPro" id="IPR046936">
    <property type="entry name" value="BIM1-like"/>
</dbReference>
<dbReference type="Proteomes" id="UP000034164">
    <property type="component" value="Unassembled WGS sequence"/>
</dbReference>
<name>A0A0G2IBP1_9EURO</name>
<evidence type="ECO:0000256" key="7">
    <source>
        <dbReference type="ARBA" id="ARBA00023288"/>
    </source>
</evidence>
<feature type="chain" id="PRO_5002545923" description="Copper acquisition factor BIM1-like domain-containing protein" evidence="8">
    <location>
        <begin position="26"/>
        <end position="244"/>
    </location>
</feature>